<dbReference type="RefSeq" id="WP_006666487.1">
    <property type="nucleotide sequence ID" value="NZ_AOIP01000032.1"/>
</dbReference>
<evidence type="ECO:0000313" key="2">
    <source>
        <dbReference type="EMBL" id="ELZ03749.1"/>
    </source>
</evidence>
<accession>M0B241</accession>
<name>M0B241_9EURY</name>
<evidence type="ECO:0000256" key="1">
    <source>
        <dbReference type="SAM" id="MobiDB-lite"/>
    </source>
</evidence>
<feature type="region of interest" description="Disordered" evidence="1">
    <location>
        <begin position="1"/>
        <end position="104"/>
    </location>
</feature>
<feature type="compositionally biased region" description="Acidic residues" evidence="1">
    <location>
        <begin position="94"/>
        <end position="104"/>
    </location>
</feature>
<gene>
    <name evidence="2" type="ORF">C480_15330</name>
</gene>
<organism evidence="2 3">
    <name type="scientific">Natrialba aegyptia DSM 13077</name>
    <dbReference type="NCBI Taxonomy" id="1227491"/>
    <lineage>
        <taxon>Archaea</taxon>
        <taxon>Methanobacteriati</taxon>
        <taxon>Methanobacteriota</taxon>
        <taxon>Stenosarchaea group</taxon>
        <taxon>Halobacteria</taxon>
        <taxon>Halobacteriales</taxon>
        <taxon>Natrialbaceae</taxon>
        <taxon>Natrialba</taxon>
    </lineage>
</organism>
<sequence>MSHVALDGLSSKPFDNEAGHMAEDDTDRADEYESEREAEIEDELERIDRDPDEADDGSTEVGSQSAPRRDDRGGAADDELEETSEEAENKDAENEADDQAETTD</sequence>
<reference evidence="2 3" key="1">
    <citation type="journal article" date="2014" name="PLoS Genet.">
        <title>Phylogenetically driven sequencing of extremely halophilic archaea reveals strategies for static and dynamic osmo-response.</title>
        <authorList>
            <person name="Becker E.A."/>
            <person name="Seitzer P.M."/>
            <person name="Tritt A."/>
            <person name="Larsen D."/>
            <person name="Krusor M."/>
            <person name="Yao A.I."/>
            <person name="Wu D."/>
            <person name="Madern D."/>
            <person name="Eisen J.A."/>
            <person name="Darling A.E."/>
            <person name="Facciotti M.T."/>
        </authorList>
    </citation>
    <scope>NUCLEOTIDE SEQUENCE [LARGE SCALE GENOMIC DNA]</scope>
    <source>
        <strain evidence="2 3">DSM 13077</strain>
    </source>
</reference>
<keyword evidence="3" id="KW-1185">Reference proteome</keyword>
<dbReference type="EMBL" id="AOIP01000032">
    <property type="protein sequence ID" value="ELZ03749.1"/>
    <property type="molecule type" value="Genomic_DNA"/>
</dbReference>
<feature type="compositionally biased region" description="Acidic residues" evidence="1">
    <location>
        <begin position="76"/>
        <end position="86"/>
    </location>
</feature>
<comment type="caution">
    <text evidence="2">The sequence shown here is derived from an EMBL/GenBank/DDBJ whole genome shotgun (WGS) entry which is preliminary data.</text>
</comment>
<dbReference type="PATRIC" id="fig|1227491.4.peg.3147"/>
<proteinExistence type="predicted"/>
<dbReference type="AlphaFoldDB" id="M0B241"/>
<dbReference type="Proteomes" id="UP000011591">
    <property type="component" value="Unassembled WGS sequence"/>
</dbReference>
<feature type="compositionally biased region" description="Acidic residues" evidence="1">
    <location>
        <begin position="38"/>
        <end position="58"/>
    </location>
</feature>
<evidence type="ECO:0000313" key="3">
    <source>
        <dbReference type="Proteomes" id="UP000011591"/>
    </source>
</evidence>
<feature type="compositionally biased region" description="Basic and acidic residues" evidence="1">
    <location>
        <begin position="14"/>
        <end position="37"/>
    </location>
</feature>
<protein>
    <submittedName>
        <fullName evidence="2">Uncharacterized protein</fullName>
    </submittedName>
</protein>